<evidence type="ECO:0000256" key="1">
    <source>
        <dbReference type="ARBA" id="ARBA00004613"/>
    </source>
</evidence>
<proteinExistence type="predicted"/>
<dbReference type="SUPFAM" id="SSF88713">
    <property type="entry name" value="Glycoside hydrolase/deacetylase"/>
    <property type="match status" value="1"/>
</dbReference>
<accession>A0ABN1ED91</accession>
<evidence type="ECO:0000259" key="3">
    <source>
        <dbReference type="PROSITE" id="PS51677"/>
    </source>
</evidence>
<dbReference type="PANTHER" id="PTHR34216:SF3">
    <property type="entry name" value="POLY-BETA-1,6-N-ACETYL-D-GLUCOSAMINE N-DEACETYLASE"/>
    <property type="match status" value="1"/>
</dbReference>
<dbReference type="InterPro" id="IPR002509">
    <property type="entry name" value="NODB_dom"/>
</dbReference>
<dbReference type="InterPro" id="IPR051398">
    <property type="entry name" value="Polysacch_Deacetylase"/>
</dbReference>
<dbReference type="RefSeq" id="WP_226768033.1">
    <property type="nucleotide sequence ID" value="NZ_BAAAEO010000006.1"/>
</dbReference>
<comment type="caution">
    <text evidence="4">The sequence shown here is derived from an EMBL/GenBank/DDBJ whole genome shotgun (WGS) entry which is preliminary data.</text>
</comment>
<feature type="domain" description="NodB homology" evidence="3">
    <location>
        <begin position="89"/>
        <end position="339"/>
    </location>
</feature>
<dbReference type="PANTHER" id="PTHR34216">
    <property type="match status" value="1"/>
</dbReference>
<dbReference type="InterPro" id="IPR011330">
    <property type="entry name" value="Glyco_hydro/deAcase_b/a-brl"/>
</dbReference>
<dbReference type="Pfam" id="PF01522">
    <property type="entry name" value="Polysacc_deac_1"/>
    <property type="match status" value="1"/>
</dbReference>
<name>A0ABN1ED91_9GAMM</name>
<dbReference type="EMBL" id="BAAAEO010000006">
    <property type="protein sequence ID" value="GAA0564185.1"/>
    <property type="molecule type" value="Genomic_DNA"/>
</dbReference>
<dbReference type="Gene3D" id="3.20.20.370">
    <property type="entry name" value="Glycoside hydrolase/deacetylase"/>
    <property type="match status" value="1"/>
</dbReference>
<keyword evidence="5" id="KW-1185">Reference proteome</keyword>
<keyword evidence="2" id="KW-0732">Signal</keyword>
<dbReference type="PROSITE" id="PS51677">
    <property type="entry name" value="NODB"/>
    <property type="match status" value="1"/>
</dbReference>
<evidence type="ECO:0000313" key="5">
    <source>
        <dbReference type="Proteomes" id="UP001501169"/>
    </source>
</evidence>
<organism evidence="4 5">
    <name type="scientific">Rheinheimera aquimaris</name>
    <dbReference type="NCBI Taxonomy" id="412437"/>
    <lineage>
        <taxon>Bacteria</taxon>
        <taxon>Pseudomonadati</taxon>
        <taxon>Pseudomonadota</taxon>
        <taxon>Gammaproteobacteria</taxon>
        <taxon>Chromatiales</taxon>
        <taxon>Chromatiaceae</taxon>
        <taxon>Rheinheimera</taxon>
    </lineage>
</organism>
<dbReference type="CDD" id="cd10918">
    <property type="entry name" value="CE4_NodB_like_5s_6s"/>
    <property type="match status" value="1"/>
</dbReference>
<sequence length="339" mass="39059">MNIKGSSRSAIEIISGHMALKWQRRPNGLYCFNYHRIGHAADSEFDPNVFSCSEERFAQHLKLYKQDFDVVSIDELIALHINRQKIKERLAVITFDDGYIDNYLVAYPMLKSAGISAGFFVSTDYIDKPETPWWDEVGWIVRHAEAKTVKLPHWSQPVNIADGSIRMRVRRLLRAVKQDNSLGMTEKLTQLKQVLQLDSKHMPKPTDLFINWAQLKEMADNGMHIGSHTLSHNILSHLSVEKQLIELAQSKQRLETMLNCNVSSVAYPVGGTDSFTQETQQLVHQAGYQLAFSFMSGVNTDLSVNNRFQLRRFPIEEDASRWQLKQMVNRFFTLWTNEI</sequence>
<evidence type="ECO:0000313" key="4">
    <source>
        <dbReference type="EMBL" id="GAA0564185.1"/>
    </source>
</evidence>
<gene>
    <name evidence="4" type="ORF">GCM10009098_35420</name>
</gene>
<reference evidence="4 5" key="1">
    <citation type="journal article" date="2019" name="Int. J. Syst. Evol. Microbiol.">
        <title>The Global Catalogue of Microorganisms (GCM) 10K type strain sequencing project: providing services to taxonomists for standard genome sequencing and annotation.</title>
        <authorList>
            <consortium name="The Broad Institute Genomics Platform"/>
            <consortium name="The Broad Institute Genome Sequencing Center for Infectious Disease"/>
            <person name="Wu L."/>
            <person name="Ma J."/>
        </authorList>
    </citation>
    <scope>NUCLEOTIDE SEQUENCE [LARGE SCALE GENOMIC DNA]</scope>
    <source>
        <strain evidence="4 5">JCM 14331</strain>
    </source>
</reference>
<evidence type="ECO:0000256" key="2">
    <source>
        <dbReference type="ARBA" id="ARBA00022729"/>
    </source>
</evidence>
<comment type="subcellular location">
    <subcellularLocation>
        <location evidence="1">Secreted</location>
    </subcellularLocation>
</comment>
<dbReference type="Proteomes" id="UP001501169">
    <property type="component" value="Unassembled WGS sequence"/>
</dbReference>
<protein>
    <recommendedName>
        <fullName evidence="3">NodB homology domain-containing protein</fullName>
    </recommendedName>
</protein>